<dbReference type="InterPro" id="IPR017853">
    <property type="entry name" value="GH"/>
</dbReference>
<keyword evidence="3" id="KW-0378">Hydrolase</keyword>
<evidence type="ECO:0000259" key="8">
    <source>
        <dbReference type="Pfam" id="PF11790"/>
    </source>
</evidence>
<name>A0A0W0FUC2_MONRR</name>
<dbReference type="EMBL" id="LATX01001621">
    <property type="protein sequence ID" value="KTB39959.1"/>
    <property type="molecule type" value="Genomic_DNA"/>
</dbReference>
<dbReference type="InterPro" id="IPR032466">
    <property type="entry name" value="Metal_Hydrolase"/>
</dbReference>
<evidence type="ECO:0000256" key="5">
    <source>
        <dbReference type="SAM" id="MobiDB-lite"/>
    </source>
</evidence>
<organism evidence="9 10">
    <name type="scientific">Moniliophthora roreri</name>
    <name type="common">Frosty pod rot fungus</name>
    <name type="synonym">Monilia roreri</name>
    <dbReference type="NCBI Taxonomy" id="221103"/>
    <lineage>
        <taxon>Eukaryota</taxon>
        <taxon>Fungi</taxon>
        <taxon>Dikarya</taxon>
        <taxon>Basidiomycota</taxon>
        <taxon>Agaricomycotina</taxon>
        <taxon>Agaricomycetes</taxon>
        <taxon>Agaricomycetidae</taxon>
        <taxon>Agaricales</taxon>
        <taxon>Marasmiineae</taxon>
        <taxon>Marasmiaceae</taxon>
        <taxon>Moniliophthora</taxon>
    </lineage>
</organism>
<dbReference type="eggNOG" id="KOG3968">
    <property type="taxonomic scope" value="Eukaryota"/>
</dbReference>
<evidence type="ECO:0000313" key="9">
    <source>
        <dbReference type="EMBL" id="KTB39959.1"/>
    </source>
</evidence>
<dbReference type="GO" id="GO:0005829">
    <property type="term" value="C:cytosol"/>
    <property type="evidence" value="ECO:0007669"/>
    <property type="project" value="TreeGrafter"/>
</dbReference>
<feature type="domain" description="Amidohydrolase-related" evidence="7">
    <location>
        <begin position="434"/>
        <end position="777"/>
    </location>
</feature>
<dbReference type="Gene3D" id="3.20.20.140">
    <property type="entry name" value="Metal-dependent hydrolases"/>
    <property type="match status" value="1"/>
</dbReference>
<keyword evidence="6" id="KW-0732">Signal</keyword>
<evidence type="ECO:0000256" key="3">
    <source>
        <dbReference type="ARBA" id="ARBA00022801"/>
    </source>
</evidence>
<feature type="signal peptide" evidence="6">
    <location>
        <begin position="1"/>
        <end position="17"/>
    </location>
</feature>
<dbReference type="PANTHER" id="PTHR11271">
    <property type="entry name" value="GUANINE DEAMINASE"/>
    <property type="match status" value="1"/>
</dbReference>
<dbReference type="AlphaFoldDB" id="A0A0W0FUC2"/>
<evidence type="ECO:0000256" key="6">
    <source>
        <dbReference type="SAM" id="SignalP"/>
    </source>
</evidence>
<feature type="compositionally biased region" description="Low complexity" evidence="5">
    <location>
        <begin position="261"/>
        <end position="275"/>
    </location>
</feature>
<evidence type="ECO:0000256" key="2">
    <source>
        <dbReference type="ARBA" id="ARBA00022723"/>
    </source>
</evidence>
<dbReference type="GO" id="GO:0008270">
    <property type="term" value="F:zinc ion binding"/>
    <property type="evidence" value="ECO:0007669"/>
    <property type="project" value="TreeGrafter"/>
</dbReference>
<dbReference type="PANTHER" id="PTHR11271:SF6">
    <property type="entry name" value="GUANINE DEAMINASE"/>
    <property type="match status" value="1"/>
</dbReference>
<sequence>MFGFTLTVLSLTSIALCKDPKRGIAYPSANNNADVLNYNQTDNHISWQYDWGLHVPPYLASSGIEYIPMQWGAGNIENLSTAIQAEGAKILLGFNEPDFKDQSNIDPNYAAQLWMQYFEPLKAQGVRLGGPAVSSAPSGFPWLETFFAACSNCTIDFLPVHWYGQGVAGFYDYLWQMRSKFGNRTIWVTEYASTSLNESEVADFMNQTTKYLDELEWVERFAWFGYFRPENGSAYNFLNTDGSLNNLGKEYIGQDTVVRSGPVTTTPEAGAAGPTKPYETATAGAGRAPSFLPSNNAGLTKWDVPVIGLGGTALALLFGAWHNRRVSHQGLDKLLNDINENAAYQNSGTGEVPSLLISYHHCQILARRGTVLMAFVRGSFASLTARGCMMAMTLTSAVDEFGFISHFDHATSPSSTRLVEAEHDRLEVLGPGNFIIPSFCDLHLHAPQFLYQGNGLHLPLMQWLNEYAFKAEERLDADPDLARRVYTRLANRLIENGTGSVLLFGTIREETNVILAEVLAQAGLRGFVGKLSMDMSTRSSYVEGSAKDSLTSIASFTEKMKNLTSRLPSHKRLVEPVVTPRFVPTCSDELLEGLGNFAKQHSLRIQSHLAEAHDQVEWVRRERGAEDIEVFDKHGLLTPRTIQAHCTFLDSHALNYISSRQSAIAHCPLSNAYFSAEPFRLREALNKGVKVGLGTDIAGGYSTDIMNAMRQAVIVSRIREGSRIMATREGDIEEHLSIDWKEALYLATRGGALALNLPHGTGTFQVGAPFDAQHINLFDRETMQGIGVIDCFDVNMATSITEELVEKWWCIGDSRNRVDMWVQGAKPVML</sequence>
<gene>
    <name evidence="9" type="ORF">WG66_7429</name>
</gene>
<dbReference type="Pfam" id="PF01979">
    <property type="entry name" value="Amidohydro_1"/>
    <property type="match status" value="1"/>
</dbReference>
<dbReference type="SUPFAM" id="SSF51556">
    <property type="entry name" value="Metallo-dependent hydrolases"/>
    <property type="match status" value="1"/>
</dbReference>
<comment type="cofactor">
    <cofactor evidence="1">
        <name>Zn(2+)</name>
        <dbReference type="ChEBI" id="CHEBI:29105"/>
    </cofactor>
</comment>
<dbReference type="InterPro" id="IPR024655">
    <property type="entry name" value="Asl1_glyco_hydro_catalytic"/>
</dbReference>
<dbReference type="Pfam" id="PF11790">
    <property type="entry name" value="Glyco_hydro_cc"/>
    <property type="match status" value="1"/>
</dbReference>
<keyword evidence="4" id="KW-0862">Zinc</keyword>
<evidence type="ECO:0000313" key="10">
    <source>
        <dbReference type="Proteomes" id="UP000054988"/>
    </source>
</evidence>
<reference evidence="9 10" key="1">
    <citation type="submission" date="2015-12" db="EMBL/GenBank/DDBJ databases">
        <title>Draft genome sequence of Moniliophthora roreri, the causal agent of frosty pod rot of cacao.</title>
        <authorList>
            <person name="Aime M.C."/>
            <person name="Diaz-Valderrama J.R."/>
            <person name="Kijpornyongpan T."/>
            <person name="Phillips-Mora W."/>
        </authorList>
    </citation>
    <scope>NUCLEOTIDE SEQUENCE [LARGE SCALE GENOMIC DNA]</scope>
    <source>
        <strain evidence="9 10">MCA 2952</strain>
    </source>
</reference>
<proteinExistence type="predicted"/>
<feature type="domain" description="Asl1-like glycosyl hydrolase catalytic" evidence="8">
    <location>
        <begin position="23"/>
        <end position="251"/>
    </location>
</feature>
<dbReference type="SUPFAM" id="SSF51445">
    <property type="entry name" value="(Trans)glycosidases"/>
    <property type="match status" value="1"/>
</dbReference>
<dbReference type="InterPro" id="IPR011059">
    <property type="entry name" value="Metal-dep_hydrolase_composite"/>
</dbReference>
<dbReference type="InterPro" id="IPR051607">
    <property type="entry name" value="Metallo-dep_hydrolases"/>
</dbReference>
<evidence type="ECO:0000256" key="4">
    <source>
        <dbReference type="ARBA" id="ARBA00022833"/>
    </source>
</evidence>
<dbReference type="InterPro" id="IPR006680">
    <property type="entry name" value="Amidohydro-rel"/>
</dbReference>
<dbReference type="Gene3D" id="2.30.40.10">
    <property type="entry name" value="Urease, subunit C, domain 1"/>
    <property type="match status" value="1"/>
</dbReference>
<dbReference type="Gene3D" id="3.20.20.80">
    <property type="entry name" value="Glycosidases"/>
    <property type="match status" value="1"/>
</dbReference>
<keyword evidence="2" id="KW-0479">Metal-binding</keyword>
<feature type="chain" id="PRO_5006902110" description="Amidohydrolase-related domain-containing protein" evidence="6">
    <location>
        <begin position="18"/>
        <end position="830"/>
    </location>
</feature>
<dbReference type="GO" id="GO:0008892">
    <property type="term" value="F:guanine deaminase activity"/>
    <property type="evidence" value="ECO:0007669"/>
    <property type="project" value="TreeGrafter"/>
</dbReference>
<dbReference type="GO" id="GO:0046098">
    <property type="term" value="P:guanine metabolic process"/>
    <property type="evidence" value="ECO:0007669"/>
    <property type="project" value="TreeGrafter"/>
</dbReference>
<evidence type="ECO:0008006" key="11">
    <source>
        <dbReference type="Google" id="ProtNLM"/>
    </source>
</evidence>
<accession>A0A0W0FUC2</accession>
<dbReference type="Proteomes" id="UP000054988">
    <property type="component" value="Unassembled WGS sequence"/>
</dbReference>
<protein>
    <recommendedName>
        <fullName evidence="11">Amidohydrolase-related domain-containing protein</fullName>
    </recommendedName>
</protein>
<evidence type="ECO:0000259" key="7">
    <source>
        <dbReference type="Pfam" id="PF01979"/>
    </source>
</evidence>
<evidence type="ECO:0000256" key="1">
    <source>
        <dbReference type="ARBA" id="ARBA00001947"/>
    </source>
</evidence>
<comment type="caution">
    <text evidence="9">The sequence shown here is derived from an EMBL/GenBank/DDBJ whole genome shotgun (WGS) entry which is preliminary data.</text>
</comment>
<feature type="region of interest" description="Disordered" evidence="5">
    <location>
        <begin position="260"/>
        <end position="285"/>
    </location>
</feature>